<dbReference type="PANTHER" id="PTHR43780:SF2">
    <property type="entry name" value="1-AMINOCYCLOPROPANE-1-CARBOXYLATE DEAMINASE-RELATED"/>
    <property type="match status" value="1"/>
</dbReference>
<proteinExistence type="inferred from homology"/>
<dbReference type="InterPro" id="IPR036052">
    <property type="entry name" value="TrpB-like_PALP_sf"/>
</dbReference>
<evidence type="ECO:0000313" key="7">
    <source>
        <dbReference type="Proteomes" id="UP001162060"/>
    </source>
</evidence>
<evidence type="ECO:0000313" key="6">
    <source>
        <dbReference type="EMBL" id="CAK7923663.1"/>
    </source>
</evidence>
<evidence type="ECO:0008006" key="8">
    <source>
        <dbReference type="Google" id="ProtNLM"/>
    </source>
</evidence>
<dbReference type="Proteomes" id="UP001162060">
    <property type="component" value="Unassembled WGS sequence"/>
</dbReference>
<dbReference type="FunFam" id="3.40.50.1100:FF:000207">
    <property type="entry name" value="Uncharacterized protein"/>
    <property type="match status" value="1"/>
</dbReference>
<gene>
    <name evidence="6" type="ORF">PM001_LOCUS8813</name>
</gene>
<dbReference type="PANTHER" id="PTHR43780">
    <property type="entry name" value="1-AMINOCYCLOPROPANE-1-CARBOXYLATE DEAMINASE-RELATED"/>
    <property type="match status" value="1"/>
</dbReference>
<reference evidence="6" key="1">
    <citation type="submission" date="2024-01" db="EMBL/GenBank/DDBJ databases">
        <authorList>
            <person name="Webb A."/>
        </authorList>
    </citation>
    <scope>NUCLEOTIDE SEQUENCE</scope>
    <source>
        <strain evidence="6">Pm1</strain>
    </source>
</reference>
<evidence type="ECO:0000256" key="3">
    <source>
        <dbReference type="ARBA" id="ARBA00022898"/>
    </source>
</evidence>
<dbReference type="Gene3D" id="3.40.50.1100">
    <property type="match status" value="2"/>
</dbReference>
<feature type="modified residue" description="N6-(pyridoxal phosphate)lysine" evidence="5">
    <location>
        <position position="36"/>
    </location>
</feature>
<dbReference type="AlphaFoldDB" id="A0AAV1TPA8"/>
<dbReference type="InterPro" id="IPR027278">
    <property type="entry name" value="ACCD_DCysDesulf"/>
</dbReference>
<protein>
    <recommendedName>
        <fullName evidence="8">Tryptophan synthase beta chain-like PALP domain-containing protein</fullName>
    </recommendedName>
</protein>
<accession>A0AAV1TPA8</accession>
<evidence type="ECO:0000256" key="4">
    <source>
        <dbReference type="PIRSR" id="PIRSR006278-1"/>
    </source>
</evidence>
<evidence type="ECO:0000256" key="1">
    <source>
        <dbReference type="ARBA" id="ARBA00001933"/>
    </source>
</evidence>
<dbReference type="GO" id="GO:0019148">
    <property type="term" value="F:D-cysteine desulfhydrase activity"/>
    <property type="evidence" value="ECO:0007669"/>
    <property type="project" value="TreeGrafter"/>
</dbReference>
<dbReference type="EMBL" id="CAKLBY020000070">
    <property type="protein sequence ID" value="CAK7923663.1"/>
    <property type="molecule type" value="Genomic_DNA"/>
</dbReference>
<dbReference type="PIRSF" id="PIRSF006278">
    <property type="entry name" value="ACCD_DCysDesulf"/>
    <property type="match status" value="1"/>
</dbReference>
<sequence>MQSQWHWCKSPVTRVTFRGQRVHVKRDDVFHLAGNKMRKLFYLINQSDAFYADAHLLSFGGSQSNAMLALAQLAHARCMPFTHFSRELRLQTEMPDTLEGNLSVAKALGMQHVQLHVDAYQHLARTRDFAAVLDMNQRPPPGTRNLYVPQGAAFPEAQDGVKLLADEVNEYVQTQYPDKYFSVVVPCGTGTTALYLAQHLQPEIKLFAIPCVGDTAYLQQQFQQLIEQDPSLHSTTAVLPRVIKPTRKSRFGRLWWPLYDMYHEVLQETGVNFDLVYGAFAWHTLFSDEGVLDEVLQGRHEISVASTEHDSGDRHQRELLYIHTGGTSGNASMLARYAYKKKLE</sequence>
<feature type="active site" description="Nucleophile" evidence="4">
    <location>
        <position position="64"/>
    </location>
</feature>
<comment type="caution">
    <text evidence="6">The sequence shown here is derived from an EMBL/GenBank/DDBJ whole genome shotgun (WGS) entry which is preliminary data.</text>
</comment>
<name>A0AAV1TPA8_9STRA</name>
<comment type="cofactor">
    <cofactor evidence="1">
        <name>pyridoxal 5'-phosphate</name>
        <dbReference type="ChEBI" id="CHEBI:597326"/>
    </cofactor>
</comment>
<evidence type="ECO:0000256" key="2">
    <source>
        <dbReference type="ARBA" id="ARBA00008639"/>
    </source>
</evidence>
<dbReference type="SUPFAM" id="SSF53686">
    <property type="entry name" value="Tryptophan synthase beta subunit-like PLP-dependent enzymes"/>
    <property type="match status" value="1"/>
</dbReference>
<organism evidence="6 7">
    <name type="scientific">Peronospora matthiolae</name>
    <dbReference type="NCBI Taxonomy" id="2874970"/>
    <lineage>
        <taxon>Eukaryota</taxon>
        <taxon>Sar</taxon>
        <taxon>Stramenopiles</taxon>
        <taxon>Oomycota</taxon>
        <taxon>Peronosporomycetes</taxon>
        <taxon>Peronosporales</taxon>
        <taxon>Peronosporaceae</taxon>
        <taxon>Peronospora</taxon>
    </lineage>
</organism>
<evidence type="ECO:0000256" key="5">
    <source>
        <dbReference type="PIRSR" id="PIRSR006278-2"/>
    </source>
</evidence>
<keyword evidence="3 5" id="KW-0663">Pyridoxal phosphate</keyword>
<comment type="similarity">
    <text evidence="2">Belongs to the ACC deaminase/D-cysteine desulfhydrase family.</text>
</comment>